<dbReference type="GO" id="GO:0098552">
    <property type="term" value="C:side of membrane"/>
    <property type="evidence" value="ECO:0007669"/>
    <property type="project" value="UniProtKB-KW"/>
</dbReference>
<keyword evidence="2" id="KW-0472">Membrane</keyword>
<reference evidence="3" key="1">
    <citation type="submission" date="2022-01" db="UniProtKB">
        <authorList>
            <consortium name="EnsemblMetazoa"/>
        </authorList>
    </citation>
    <scope>IDENTIFICATION</scope>
</reference>
<dbReference type="GO" id="GO:0006508">
    <property type="term" value="P:proteolysis"/>
    <property type="evidence" value="ECO:0007669"/>
    <property type="project" value="UniProtKB-KW"/>
</dbReference>
<keyword evidence="1" id="KW-0862">Zinc</keyword>
<sequence>MPFCSDLCQGLLASTRECMSAPLTRKKMMVLGGIIVFLIIFIIILIATLSGGDDGGGGGSPQFKTGGDVILKVPLVVGRNGLPYQLKTKLNDQLKNVNFSQRLPDGDPSAMRTGHVGVQIWTVGVNCTATQYKDTIPQILEQIDVLKRYTKIMNFTIATEPTDLNTAKPGSVVGLVGLDGAYVLDSRPAMLRTYHELGVRVISLANICETPWTKMAGPNVLSPFAKAVVEEANNLGVMIDLTGTSKELQLAVMNVSRSPVVFTASNYNDLVKNSLNVGNETLDLIKKTNSLLMISLSEEQICTKDQTCNVDQVVAMFAALKTHVEAKNLGIGGGFGYDGKGFAVTGATSFSALFDSLHSKGPKFSFEDLKLIAYTNFANLFRSVKNKANLKADPLEFYVPSTDYPDGAMKCISDFDIRFPNSTKPTEKPPKQLD</sequence>
<dbReference type="Pfam" id="PF01244">
    <property type="entry name" value="Peptidase_M19"/>
    <property type="match status" value="1"/>
</dbReference>
<accession>A0A8I6RAN6</accession>
<dbReference type="GO" id="GO:0070573">
    <property type="term" value="F:metallodipeptidase activity"/>
    <property type="evidence" value="ECO:0007669"/>
    <property type="project" value="InterPro"/>
</dbReference>
<dbReference type="Gene3D" id="3.20.20.140">
    <property type="entry name" value="Metal-dependent hydrolases"/>
    <property type="match status" value="1"/>
</dbReference>
<keyword evidence="2" id="KW-0812">Transmembrane</keyword>
<dbReference type="KEGG" id="clec:106662243"/>
<dbReference type="RefSeq" id="XP_014241647.1">
    <property type="nucleotide sequence ID" value="XM_014386161.2"/>
</dbReference>
<keyword evidence="1" id="KW-0336">GPI-anchor</keyword>
<dbReference type="EnsemblMetazoa" id="XM_014386161.2">
    <property type="protein sequence ID" value="XP_014241647.1"/>
    <property type="gene ID" value="LOC106662243"/>
</dbReference>
<comment type="subcellular location">
    <subcellularLocation>
        <location evidence="1">Membrane</location>
        <topology evidence="1">Lipid-anchor</topology>
        <topology evidence="1">GPI-anchor</topology>
    </subcellularLocation>
</comment>
<dbReference type="EC" id="3.4.13.19" evidence="1"/>
<dbReference type="Proteomes" id="UP000494040">
    <property type="component" value="Unassembled WGS sequence"/>
</dbReference>
<keyword evidence="1" id="KW-0479">Metal-binding</keyword>
<protein>
    <recommendedName>
        <fullName evidence="1">Dipeptidase</fullName>
        <ecNumber evidence="1">3.4.13.19</ecNumber>
    </recommendedName>
</protein>
<dbReference type="PROSITE" id="PS51365">
    <property type="entry name" value="RENAL_DIPEPTIDASE_2"/>
    <property type="match status" value="1"/>
</dbReference>
<keyword evidence="1" id="KW-1015">Disulfide bond</keyword>
<keyword evidence="4" id="KW-1185">Reference proteome</keyword>
<feature type="transmembrane region" description="Helical" evidence="2">
    <location>
        <begin position="29"/>
        <end position="49"/>
    </location>
</feature>
<keyword evidence="1" id="KW-0325">Glycoprotein</keyword>
<comment type="cofactor">
    <cofactor evidence="1">
        <name>Zn(2+)</name>
        <dbReference type="ChEBI" id="CHEBI:29105"/>
    </cofactor>
</comment>
<dbReference type="OMA" id="RECMSAP"/>
<dbReference type="InterPro" id="IPR032466">
    <property type="entry name" value="Metal_Hydrolase"/>
</dbReference>
<dbReference type="PANTHER" id="PTHR10443">
    <property type="entry name" value="MICROSOMAL DIPEPTIDASE"/>
    <property type="match status" value="1"/>
</dbReference>
<comment type="subunit">
    <text evidence="1">Homodimer; disulfide-linked.</text>
</comment>
<dbReference type="GO" id="GO:0046872">
    <property type="term" value="F:metal ion binding"/>
    <property type="evidence" value="ECO:0007669"/>
    <property type="project" value="UniProtKB-UniRule"/>
</dbReference>
<keyword evidence="2" id="KW-1133">Transmembrane helix</keyword>
<dbReference type="PANTHER" id="PTHR10443:SF12">
    <property type="entry name" value="DIPEPTIDASE"/>
    <property type="match status" value="1"/>
</dbReference>
<dbReference type="OrthoDB" id="445695at2759"/>
<keyword evidence="1" id="KW-0378">Hydrolase</keyword>
<comment type="similarity">
    <text evidence="1">Belongs to the metallo-dependent hydrolases superfamily. Peptidase M19 family.</text>
</comment>
<evidence type="ECO:0000256" key="2">
    <source>
        <dbReference type="SAM" id="Phobius"/>
    </source>
</evidence>
<evidence type="ECO:0000313" key="4">
    <source>
        <dbReference type="Proteomes" id="UP000494040"/>
    </source>
</evidence>
<comment type="catalytic activity">
    <reaction evidence="1">
        <text>an L-aminoacyl-L-amino acid + H2O = 2 an L-alpha-amino acid</text>
        <dbReference type="Rhea" id="RHEA:48940"/>
        <dbReference type="ChEBI" id="CHEBI:15377"/>
        <dbReference type="ChEBI" id="CHEBI:59869"/>
        <dbReference type="ChEBI" id="CHEBI:77460"/>
        <dbReference type="EC" id="3.4.13.19"/>
    </reaction>
</comment>
<keyword evidence="1" id="KW-0482">Metalloprotease</keyword>
<evidence type="ECO:0000256" key="1">
    <source>
        <dbReference type="RuleBase" id="RU341113"/>
    </source>
</evidence>
<keyword evidence="1" id="KW-0645">Protease</keyword>
<name>A0A8I6RAN6_CIMLE</name>
<dbReference type="AlphaFoldDB" id="A0A8I6RAN6"/>
<evidence type="ECO:0000313" key="3">
    <source>
        <dbReference type="EnsemblMetazoa" id="XP_014241647.1"/>
    </source>
</evidence>
<dbReference type="SUPFAM" id="SSF51556">
    <property type="entry name" value="Metallo-dependent hydrolases"/>
    <property type="match status" value="1"/>
</dbReference>
<keyword evidence="1" id="KW-0224">Dipeptidase</keyword>
<organism evidence="3 4">
    <name type="scientific">Cimex lectularius</name>
    <name type="common">Bed bug</name>
    <name type="synonym">Acanthia lectularia</name>
    <dbReference type="NCBI Taxonomy" id="79782"/>
    <lineage>
        <taxon>Eukaryota</taxon>
        <taxon>Metazoa</taxon>
        <taxon>Ecdysozoa</taxon>
        <taxon>Arthropoda</taxon>
        <taxon>Hexapoda</taxon>
        <taxon>Insecta</taxon>
        <taxon>Pterygota</taxon>
        <taxon>Neoptera</taxon>
        <taxon>Paraneoptera</taxon>
        <taxon>Hemiptera</taxon>
        <taxon>Heteroptera</taxon>
        <taxon>Panheteroptera</taxon>
        <taxon>Cimicomorpha</taxon>
        <taxon>Cimicidae</taxon>
        <taxon>Cimex</taxon>
    </lineage>
</organism>
<dbReference type="GeneID" id="106662243"/>
<dbReference type="InterPro" id="IPR008257">
    <property type="entry name" value="Pept_M19"/>
</dbReference>
<keyword evidence="1" id="KW-0449">Lipoprotein</keyword>
<proteinExistence type="inferred from homology"/>